<name>A0A7J7MG71_9MAGN</name>
<dbReference type="SUPFAM" id="SSF50978">
    <property type="entry name" value="WD40 repeat-like"/>
    <property type="match status" value="1"/>
</dbReference>
<dbReference type="AlphaFoldDB" id="A0A7J7MG71"/>
<protein>
    <recommendedName>
        <fullName evidence="3">Transcriptional regulator STERILE APETALA</fullName>
    </recommendedName>
</protein>
<dbReference type="InterPro" id="IPR036322">
    <property type="entry name" value="WD40_repeat_dom_sf"/>
</dbReference>
<evidence type="ECO:0008006" key="3">
    <source>
        <dbReference type="Google" id="ProtNLM"/>
    </source>
</evidence>
<dbReference type="PANTHER" id="PTHR19855">
    <property type="entry name" value="WD40 REPEAT PROTEIN 12, 37"/>
    <property type="match status" value="1"/>
</dbReference>
<comment type="caution">
    <text evidence="1">The sequence shown here is derived from an EMBL/GenBank/DDBJ whole genome shotgun (WGS) entry which is preliminary data.</text>
</comment>
<evidence type="ECO:0000313" key="2">
    <source>
        <dbReference type="Proteomes" id="UP000541444"/>
    </source>
</evidence>
<sequence>MAEGRGRGRRRGYEGSSSSRQRTVFVNEMWPEPFVETLVYKVALDASNNVGQLEAARSIATVFQVCTTWHGISRSDHIWRNLARLIWGRDRLTQDSWRNEYIVHHRTSYNFRIGGNVYTTLEFNDSNRSDSDSLSCRCLTLSDYYLACGFADGVVRLFDLDTKLHVSTIRPEQRDQLGRFSRSVSGIILTNSNLVFASLDGDVHSGIITHGMGPTPRRVQLGNVVTDGTLVSFTGCNRWWVGLFAGLPNRAFHVWDGESEELVFVGGSLTDPEAVMGWHLLTELADPVGRVRMITSRESVVACTGLRLMVFDLHNLNEEEIFERGVIVDAVDVNRDMLLVLDNHGVASVRRVDNMEQVCRFTVRARNQRRLYGCINSGYALICAGGTIRVWEVKRGEFLYGMRERIGEASALIADDRHAAACSSDSRIHLWDFGAG</sequence>
<dbReference type="Gene3D" id="1.20.1280.50">
    <property type="match status" value="1"/>
</dbReference>
<evidence type="ECO:0000313" key="1">
    <source>
        <dbReference type="EMBL" id="KAF6153744.1"/>
    </source>
</evidence>
<dbReference type="OrthoDB" id="760263at2759"/>
<keyword evidence="2" id="KW-1185">Reference proteome</keyword>
<dbReference type="InterPro" id="IPR036047">
    <property type="entry name" value="F-box-like_dom_sf"/>
</dbReference>
<proteinExistence type="predicted"/>
<reference evidence="1 2" key="1">
    <citation type="journal article" date="2020" name="IScience">
        <title>Genome Sequencing of the Endangered Kingdonia uniflora (Circaeasteraceae, Ranunculales) Reveals Potential Mechanisms of Evolutionary Specialization.</title>
        <authorList>
            <person name="Sun Y."/>
            <person name="Deng T."/>
            <person name="Zhang A."/>
            <person name="Moore M.J."/>
            <person name="Landis J.B."/>
            <person name="Lin N."/>
            <person name="Zhang H."/>
            <person name="Zhang X."/>
            <person name="Huang J."/>
            <person name="Zhang X."/>
            <person name="Sun H."/>
            <person name="Wang H."/>
        </authorList>
    </citation>
    <scope>NUCLEOTIDE SEQUENCE [LARGE SCALE GENOMIC DNA]</scope>
    <source>
        <strain evidence="1">TB1705</strain>
        <tissue evidence="1">Leaf</tissue>
    </source>
</reference>
<dbReference type="SUPFAM" id="SSF81383">
    <property type="entry name" value="F-box domain"/>
    <property type="match status" value="1"/>
</dbReference>
<gene>
    <name evidence="1" type="ORF">GIB67_000977</name>
</gene>
<dbReference type="InterPro" id="IPR015943">
    <property type="entry name" value="WD40/YVTN_repeat-like_dom_sf"/>
</dbReference>
<dbReference type="EMBL" id="JACGCM010001557">
    <property type="protein sequence ID" value="KAF6153744.1"/>
    <property type="molecule type" value="Genomic_DNA"/>
</dbReference>
<accession>A0A7J7MG71</accession>
<dbReference type="PANTHER" id="PTHR19855:SF31">
    <property type="entry name" value="TRANSCRIPTIONAL REGULATOR STERILE APETALA"/>
    <property type="match status" value="1"/>
</dbReference>
<organism evidence="1 2">
    <name type="scientific">Kingdonia uniflora</name>
    <dbReference type="NCBI Taxonomy" id="39325"/>
    <lineage>
        <taxon>Eukaryota</taxon>
        <taxon>Viridiplantae</taxon>
        <taxon>Streptophyta</taxon>
        <taxon>Embryophyta</taxon>
        <taxon>Tracheophyta</taxon>
        <taxon>Spermatophyta</taxon>
        <taxon>Magnoliopsida</taxon>
        <taxon>Ranunculales</taxon>
        <taxon>Circaeasteraceae</taxon>
        <taxon>Kingdonia</taxon>
    </lineage>
</organism>
<dbReference type="Proteomes" id="UP000541444">
    <property type="component" value="Unassembled WGS sequence"/>
</dbReference>
<dbReference type="Gene3D" id="2.130.10.10">
    <property type="entry name" value="YVTN repeat-like/Quinoprotein amine dehydrogenase"/>
    <property type="match status" value="1"/>
</dbReference>